<proteinExistence type="predicted"/>
<keyword evidence="1" id="KW-1133">Transmembrane helix</keyword>
<dbReference type="Proteomes" id="UP000184096">
    <property type="component" value="Chromosome I"/>
</dbReference>
<gene>
    <name evidence="2" type="ORF">SAMN05444170_0231</name>
</gene>
<reference evidence="3" key="1">
    <citation type="submission" date="2016-11" db="EMBL/GenBank/DDBJ databases">
        <authorList>
            <person name="Varghese N."/>
            <person name="Submissions S."/>
        </authorList>
    </citation>
    <scope>NUCLEOTIDE SEQUENCE [LARGE SCALE GENOMIC DNA]</scope>
    <source>
        <strain evidence="3">GAS401</strain>
    </source>
</reference>
<feature type="transmembrane region" description="Helical" evidence="1">
    <location>
        <begin position="16"/>
        <end position="37"/>
    </location>
</feature>
<evidence type="ECO:0000313" key="3">
    <source>
        <dbReference type="Proteomes" id="UP000184096"/>
    </source>
</evidence>
<keyword evidence="1" id="KW-0472">Membrane</keyword>
<evidence type="ECO:0000256" key="1">
    <source>
        <dbReference type="SAM" id="Phobius"/>
    </source>
</evidence>
<keyword evidence="1" id="KW-0812">Transmembrane</keyword>
<keyword evidence="3" id="KW-1185">Reference proteome</keyword>
<sequence length="39" mass="4485">MPDTHSFNSGFDIRDWLVPPVLVPLFFALLIAAMVVLRW</sequence>
<dbReference type="AlphaFoldDB" id="A0A1M7SUM9"/>
<accession>A0A1M7SUM9</accession>
<organism evidence="2 3">
    <name type="scientific">Bradyrhizobium erythrophlei</name>
    <dbReference type="NCBI Taxonomy" id="1437360"/>
    <lineage>
        <taxon>Bacteria</taxon>
        <taxon>Pseudomonadati</taxon>
        <taxon>Pseudomonadota</taxon>
        <taxon>Alphaproteobacteria</taxon>
        <taxon>Hyphomicrobiales</taxon>
        <taxon>Nitrobacteraceae</taxon>
        <taxon>Bradyrhizobium</taxon>
    </lineage>
</organism>
<evidence type="ECO:0000313" key="2">
    <source>
        <dbReference type="EMBL" id="SHN62094.1"/>
    </source>
</evidence>
<name>A0A1M7SUM9_9BRAD</name>
<dbReference type="EMBL" id="LT670849">
    <property type="protein sequence ID" value="SHN62094.1"/>
    <property type="molecule type" value="Genomic_DNA"/>
</dbReference>
<protein>
    <submittedName>
        <fullName evidence="2">Uncharacterized protein</fullName>
    </submittedName>
</protein>